<evidence type="ECO:0008006" key="3">
    <source>
        <dbReference type="Google" id="ProtNLM"/>
    </source>
</evidence>
<dbReference type="PROSITE" id="PS51257">
    <property type="entry name" value="PROKAR_LIPOPROTEIN"/>
    <property type="match status" value="1"/>
</dbReference>
<accession>A0ABV9LSF0</accession>
<evidence type="ECO:0000313" key="1">
    <source>
        <dbReference type="EMBL" id="MFC4699411.1"/>
    </source>
</evidence>
<name>A0ABV9LSF0_9ALTE</name>
<gene>
    <name evidence="1" type="ORF">ACFO4O_04460</name>
</gene>
<evidence type="ECO:0000313" key="2">
    <source>
        <dbReference type="Proteomes" id="UP001595897"/>
    </source>
</evidence>
<dbReference type="Proteomes" id="UP001595897">
    <property type="component" value="Unassembled WGS sequence"/>
</dbReference>
<proteinExistence type="predicted"/>
<protein>
    <recommendedName>
        <fullName evidence="3">Lipoprotein</fullName>
    </recommendedName>
</protein>
<sequence>MMNRFLLVVLIFSIVGCSSGPTDEAVEVMWHGGAPARQYSFEFLDINKSPLSGVSFKCFGDEGSIAAYVASDLNQSSTISDKFGALTISHQGFQTHGTYMQKGNERWAFTTLELPRCEFYYLGDTVFSGNLKSFNTKELVVVSE</sequence>
<reference evidence="2" key="1">
    <citation type="journal article" date="2019" name="Int. J. Syst. Evol. Microbiol.">
        <title>The Global Catalogue of Microorganisms (GCM) 10K type strain sequencing project: providing services to taxonomists for standard genome sequencing and annotation.</title>
        <authorList>
            <consortium name="The Broad Institute Genomics Platform"/>
            <consortium name="The Broad Institute Genome Sequencing Center for Infectious Disease"/>
            <person name="Wu L."/>
            <person name="Ma J."/>
        </authorList>
    </citation>
    <scope>NUCLEOTIDE SEQUENCE [LARGE SCALE GENOMIC DNA]</scope>
    <source>
        <strain evidence="2">KACC 12507</strain>
    </source>
</reference>
<dbReference type="EMBL" id="JBHSGU010000002">
    <property type="protein sequence ID" value="MFC4699411.1"/>
    <property type="molecule type" value="Genomic_DNA"/>
</dbReference>
<organism evidence="1 2">
    <name type="scientific">Glaciecola siphonariae</name>
    <dbReference type="NCBI Taxonomy" id="521012"/>
    <lineage>
        <taxon>Bacteria</taxon>
        <taxon>Pseudomonadati</taxon>
        <taxon>Pseudomonadota</taxon>
        <taxon>Gammaproteobacteria</taxon>
        <taxon>Alteromonadales</taxon>
        <taxon>Alteromonadaceae</taxon>
        <taxon>Glaciecola</taxon>
    </lineage>
</organism>
<keyword evidence="2" id="KW-1185">Reference proteome</keyword>
<comment type="caution">
    <text evidence="1">The sequence shown here is derived from an EMBL/GenBank/DDBJ whole genome shotgun (WGS) entry which is preliminary data.</text>
</comment>
<dbReference type="RefSeq" id="WP_382406159.1">
    <property type="nucleotide sequence ID" value="NZ_JBHSGU010000002.1"/>
</dbReference>